<dbReference type="InterPro" id="IPR035985">
    <property type="entry name" value="Ubiquitin-activating_enz"/>
</dbReference>
<dbReference type="SUPFAM" id="SSF52821">
    <property type="entry name" value="Rhodanese/Cell cycle control phosphatase"/>
    <property type="match status" value="1"/>
</dbReference>
<dbReference type="Gene3D" id="3.40.50.720">
    <property type="entry name" value="NAD(P)-binding Rossmann-like Domain"/>
    <property type="match status" value="1"/>
</dbReference>
<dbReference type="InterPro" id="IPR001763">
    <property type="entry name" value="Rhodanese-like_dom"/>
</dbReference>
<dbReference type="InterPro" id="IPR045886">
    <property type="entry name" value="ThiF/MoeB/HesA"/>
</dbReference>
<dbReference type="SMART" id="SM00450">
    <property type="entry name" value="RHOD"/>
    <property type="match status" value="1"/>
</dbReference>
<dbReference type="GO" id="GO:0008641">
    <property type="term" value="F:ubiquitin-like modifier activating enzyme activity"/>
    <property type="evidence" value="ECO:0007669"/>
    <property type="project" value="InterPro"/>
</dbReference>
<dbReference type="PANTHER" id="PTHR10953">
    <property type="entry name" value="UBIQUITIN-ACTIVATING ENZYME E1"/>
    <property type="match status" value="1"/>
</dbReference>
<sequence>MPLPPLVDPGPPLTAAERARFSRHLLMPGIGERGQRRLRRARVLVVGAGGLGSPVLLYLAAAGVGTLGIVDDDVVEPSNLQRQVVHADADVGRAKTASAADAVRALDPLVTVVEHRVRLTAATAPGVLSGYDVVVDGTDTFATRFLLDDACALAGLPLVWGAVLRFDAQVSLFWADPPATSGCAGVRYRDVLGTPPAPGTVPSCAEAGVLGAVCGVVGSTMAVEVVKLLTGTGEPLLGRVLVLDALGGRWREVPVHPRPGGHPATALADLPDACPSGEALPTITAPELAARLAARARGGDDLDLVDVREPAEHALVAVPGARLVPRSAFLDGSAFRDLDPGRPLVLHCRSGARSAEVLALVRARGFDAVHLAGGILAWVDEVDPTLPRY</sequence>
<keyword evidence="4" id="KW-0812">Transmembrane</keyword>
<keyword evidence="1" id="KW-0808">Transferase</keyword>
<evidence type="ECO:0000256" key="1">
    <source>
        <dbReference type="ARBA" id="ARBA00022679"/>
    </source>
</evidence>
<dbReference type="PROSITE" id="PS50206">
    <property type="entry name" value="RHODANESE_3"/>
    <property type="match status" value="1"/>
</dbReference>
<organism evidence="6 7">
    <name type="scientific">Cellulomonas pakistanensis</name>
    <dbReference type="NCBI Taxonomy" id="992287"/>
    <lineage>
        <taxon>Bacteria</taxon>
        <taxon>Bacillati</taxon>
        <taxon>Actinomycetota</taxon>
        <taxon>Actinomycetes</taxon>
        <taxon>Micrococcales</taxon>
        <taxon>Cellulomonadaceae</taxon>
        <taxon>Cellulomonas</taxon>
    </lineage>
</organism>
<gene>
    <name evidence="6" type="primary">moeZ</name>
    <name evidence="6" type="ORF">Cpa01nite_01370</name>
</gene>
<dbReference type="GO" id="GO:0005829">
    <property type="term" value="C:cytosol"/>
    <property type="evidence" value="ECO:0007669"/>
    <property type="project" value="TreeGrafter"/>
</dbReference>
<evidence type="ECO:0000313" key="6">
    <source>
        <dbReference type="EMBL" id="GIG34756.1"/>
    </source>
</evidence>
<dbReference type="Pfam" id="PF00581">
    <property type="entry name" value="Rhodanese"/>
    <property type="match status" value="1"/>
</dbReference>
<name>A0A919P8C2_9CELL</name>
<keyword evidence="3" id="KW-0067">ATP-binding</keyword>
<dbReference type="FunFam" id="3.40.50.720:FF:000033">
    <property type="entry name" value="Adenylyltransferase and sulfurtransferase MOCS3"/>
    <property type="match status" value="1"/>
</dbReference>
<keyword evidence="6" id="KW-0548">Nucleotidyltransferase</keyword>
<dbReference type="SUPFAM" id="SSF69572">
    <property type="entry name" value="Activating enzymes of the ubiquitin-like proteins"/>
    <property type="match status" value="1"/>
</dbReference>
<evidence type="ECO:0000256" key="4">
    <source>
        <dbReference type="SAM" id="Phobius"/>
    </source>
</evidence>
<dbReference type="Proteomes" id="UP000642125">
    <property type="component" value="Unassembled WGS sequence"/>
</dbReference>
<dbReference type="CDD" id="cd00158">
    <property type="entry name" value="RHOD"/>
    <property type="match status" value="1"/>
</dbReference>
<dbReference type="AlphaFoldDB" id="A0A919P8C2"/>
<dbReference type="Gene3D" id="3.40.250.10">
    <property type="entry name" value="Rhodanese-like domain"/>
    <property type="match status" value="1"/>
</dbReference>
<dbReference type="InterPro" id="IPR036873">
    <property type="entry name" value="Rhodanese-like_dom_sf"/>
</dbReference>
<feature type="transmembrane region" description="Helical" evidence="4">
    <location>
        <begin position="43"/>
        <end position="70"/>
    </location>
</feature>
<accession>A0A919P8C2</accession>
<dbReference type="Pfam" id="PF00899">
    <property type="entry name" value="ThiF"/>
    <property type="match status" value="1"/>
</dbReference>
<keyword evidence="2" id="KW-0547">Nucleotide-binding</keyword>
<dbReference type="RefSeq" id="WP_203666803.1">
    <property type="nucleotide sequence ID" value="NZ_BONO01000001.1"/>
</dbReference>
<evidence type="ECO:0000256" key="2">
    <source>
        <dbReference type="ARBA" id="ARBA00022741"/>
    </source>
</evidence>
<evidence type="ECO:0000313" key="7">
    <source>
        <dbReference type="Proteomes" id="UP000642125"/>
    </source>
</evidence>
<dbReference type="EMBL" id="BONO01000001">
    <property type="protein sequence ID" value="GIG34756.1"/>
    <property type="molecule type" value="Genomic_DNA"/>
</dbReference>
<keyword evidence="7" id="KW-1185">Reference proteome</keyword>
<protein>
    <submittedName>
        <fullName evidence="6">Adenylyltransferase/sulfurtransferase MoeZ</fullName>
    </submittedName>
</protein>
<evidence type="ECO:0000259" key="5">
    <source>
        <dbReference type="PROSITE" id="PS50206"/>
    </source>
</evidence>
<reference evidence="6" key="1">
    <citation type="submission" date="2021-01" db="EMBL/GenBank/DDBJ databases">
        <title>Whole genome shotgun sequence of Cellulomonas pakistanensis NBRC 110800.</title>
        <authorList>
            <person name="Komaki H."/>
            <person name="Tamura T."/>
        </authorList>
    </citation>
    <scope>NUCLEOTIDE SEQUENCE</scope>
    <source>
        <strain evidence="6">NBRC 110800</strain>
    </source>
</reference>
<dbReference type="PANTHER" id="PTHR10953:SF102">
    <property type="entry name" value="ADENYLYLTRANSFERASE AND SULFURTRANSFERASE MOCS3"/>
    <property type="match status" value="1"/>
</dbReference>
<evidence type="ECO:0000256" key="3">
    <source>
        <dbReference type="ARBA" id="ARBA00022840"/>
    </source>
</evidence>
<dbReference type="CDD" id="cd00757">
    <property type="entry name" value="ThiF_MoeB_HesA_family"/>
    <property type="match status" value="1"/>
</dbReference>
<keyword evidence="4" id="KW-1133">Transmembrane helix</keyword>
<dbReference type="InterPro" id="IPR000594">
    <property type="entry name" value="ThiF_NAD_FAD-bd"/>
</dbReference>
<dbReference type="GO" id="GO:0004792">
    <property type="term" value="F:thiosulfate-cyanide sulfurtransferase activity"/>
    <property type="evidence" value="ECO:0007669"/>
    <property type="project" value="TreeGrafter"/>
</dbReference>
<proteinExistence type="predicted"/>
<dbReference type="GO" id="GO:0016779">
    <property type="term" value="F:nucleotidyltransferase activity"/>
    <property type="evidence" value="ECO:0007669"/>
    <property type="project" value="UniProtKB-KW"/>
</dbReference>
<dbReference type="GO" id="GO:0005524">
    <property type="term" value="F:ATP binding"/>
    <property type="evidence" value="ECO:0007669"/>
    <property type="project" value="UniProtKB-KW"/>
</dbReference>
<keyword evidence="4" id="KW-0472">Membrane</keyword>
<feature type="domain" description="Rhodanese" evidence="5">
    <location>
        <begin position="298"/>
        <end position="387"/>
    </location>
</feature>
<dbReference type="GO" id="GO:0008146">
    <property type="term" value="F:sulfotransferase activity"/>
    <property type="evidence" value="ECO:0007669"/>
    <property type="project" value="TreeGrafter"/>
</dbReference>
<comment type="caution">
    <text evidence="6">The sequence shown here is derived from an EMBL/GenBank/DDBJ whole genome shotgun (WGS) entry which is preliminary data.</text>
</comment>